<proteinExistence type="predicted"/>
<gene>
    <name evidence="2" type="ORF">HMF7854_12980</name>
</gene>
<dbReference type="RefSeq" id="WP_126719563.1">
    <property type="nucleotide sequence ID" value="NZ_RWJF01000001.1"/>
</dbReference>
<dbReference type="InterPro" id="IPR010239">
    <property type="entry name" value="CHP02001"/>
</dbReference>
<dbReference type="Pfam" id="PF09694">
    <property type="entry name" value="Gcw_chp"/>
    <property type="match status" value="1"/>
</dbReference>
<comment type="caution">
    <text evidence="2">The sequence shown here is derived from an EMBL/GenBank/DDBJ whole genome shotgun (WGS) entry which is preliminary data.</text>
</comment>
<sequence>MRLFLGVPALLLVMSSAPAEAADLGGGFAVSGGAAIVTDYRFRGISQTNRRFAIQGTGTLSHSSGFYATFWGSSIDDYIANGGDAELDLIAGYKHTTKGGTTFDGGVLYYYYPGSGGANTDFVEPYVSVAQAFGPVTAKVTANYAPKQHGIAAAHARDDNLYLAGDLSYAVPKTSLSLTGHLGHSWGPSYLTAPYRHYTDWNVGAAYALKNLTFGLSYVDTDKHFESPSGRSIGGAGVVGSVGVSF</sequence>
<evidence type="ECO:0000313" key="3">
    <source>
        <dbReference type="Proteomes" id="UP000274661"/>
    </source>
</evidence>
<dbReference type="OrthoDB" id="9793561at2"/>
<evidence type="ECO:0008006" key="4">
    <source>
        <dbReference type="Google" id="ProtNLM"/>
    </source>
</evidence>
<evidence type="ECO:0000313" key="2">
    <source>
        <dbReference type="EMBL" id="RST31645.1"/>
    </source>
</evidence>
<accession>A0A3R9Z7E7</accession>
<reference evidence="2 3" key="1">
    <citation type="submission" date="2018-12" db="EMBL/GenBank/DDBJ databases">
        <title>Sphingomonas sp. HMF7854 Genome sequencing and assembly.</title>
        <authorList>
            <person name="Cha I."/>
            <person name="Kang H."/>
            <person name="Kim H."/>
            <person name="Kang J."/>
            <person name="Joh K."/>
        </authorList>
    </citation>
    <scope>NUCLEOTIDE SEQUENCE [LARGE SCALE GENOMIC DNA]</scope>
    <source>
        <strain evidence="2 3">HMF7854</strain>
    </source>
</reference>
<evidence type="ECO:0000256" key="1">
    <source>
        <dbReference type="SAM" id="SignalP"/>
    </source>
</evidence>
<name>A0A3R9Z7E7_9SPHN</name>
<dbReference type="Proteomes" id="UP000274661">
    <property type="component" value="Unassembled WGS sequence"/>
</dbReference>
<dbReference type="EMBL" id="RWJF01000001">
    <property type="protein sequence ID" value="RST31645.1"/>
    <property type="molecule type" value="Genomic_DNA"/>
</dbReference>
<keyword evidence="1" id="KW-0732">Signal</keyword>
<dbReference type="AlphaFoldDB" id="A0A3R9Z7E7"/>
<organism evidence="2 3">
    <name type="scientific">Sphingomonas ginkgonis</name>
    <dbReference type="NCBI Taxonomy" id="2315330"/>
    <lineage>
        <taxon>Bacteria</taxon>
        <taxon>Pseudomonadati</taxon>
        <taxon>Pseudomonadota</taxon>
        <taxon>Alphaproteobacteria</taxon>
        <taxon>Sphingomonadales</taxon>
        <taxon>Sphingomonadaceae</taxon>
        <taxon>Sphingomonas</taxon>
    </lineage>
</organism>
<feature type="signal peptide" evidence="1">
    <location>
        <begin position="1"/>
        <end position="21"/>
    </location>
</feature>
<keyword evidence="3" id="KW-1185">Reference proteome</keyword>
<feature type="chain" id="PRO_5018730945" description="Porin" evidence="1">
    <location>
        <begin position="22"/>
        <end position="246"/>
    </location>
</feature>
<dbReference type="NCBIfam" id="TIGR02001">
    <property type="entry name" value="gcw_chp"/>
    <property type="match status" value="1"/>
</dbReference>
<protein>
    <recommendedName>
        <fullName evidence="4">Porin</fullName>
    </recommendedName>
</protein>